<evidence type="ECO:0000256" key="6">
    <source>
        <dbReference type="ARBA" id="ARBA00023125"/>
    </source>
</evidence>
<dbReference type="InterPro" id="IPR032799">
    <property type="entry name" value="TAXi_C"/>
</dbReference>
<reference evidence="10" key="1">
    <citation type="journal article" date="2016" name="Nature">
        <title>The genome of the seagrass Zostera marina reveals angiosperm adaptation to the sea.</title>
        <authorList>
            <person name="Olsen J.L."/>
            <person name="Rouze P."/>
            <person name="Verhelst B."/>
            <person name="Lin Y.-C."/>
            <person name="Bayer T."/>
            <person name="Collen J."/>
            <person name="Dattolo E."/>
            <person name="De Paoli E."/>
            <person name="Dittami S."/>
            <person name="Maumus F."/>
            <person name="Michel G."/>
            <person name="Kersting A."/>
            <person name="Lauritano C."/>
            <person name="Lohaus R."/>
            <person name="Toepel M."/>
            <person name="Tonon T."/>
            <person name="Vanneste K."/>
            <person name="Amirebrahimi M."/>
            <person name="Brakel J."/>
            <person name="Bostroem C."/>
            <person name="Chovatia M."/>
            <person name="Grimwood J."/>
            <person name="Jenkins J.W."/>
            <person name="Jueterbock A."/>
            <person name="Mraz A."/>
            <person name="Stam W.T."/>
            <person name="Tice H."/>
            <person name="Bornberg-Bauer E."/>
            <person name="Green P.J."/>
            <person name="Pearson G.A."/>
            <person name="Procaccini G."/>
            <person name="Duarte C.M."/>
            <person name="Schmutz J."/>
            <person name="Reusch T.B.H."/>
            <person name="Van de Peer Y."/>
        </authorList>
    </citation>
    <scope>NUCLEOTIDE SEQUENCE [LARGE SCALE GENOMIC DNA]</scope>
    <source>
        <strain evidence="10">cv. Finnish</strain>
    </source>
</reference>
<dbReference type="InterPro" id="IPR033121">
    <property type="entry name" value="PEPTIDASE_A1"/>
</dbReference>
<dbReference type="PROSITE" id="PS00141">
    <property type="entry name" value="ASP_PROTEASE"/>
    <property type="match status" value="2"/>
</dbReference>
<feature type="domain" description="Peptidase A1" evidence="8">
    <location>
        <begin position="135"/>
        <end position="478"/>
    </location>
</feature>
<dbReference type="Pfam" id="PF14541">
    <property type="entry name" value="TAXi_C"/>
    <property type="match status" value="1"/>
</dbReference>
<keyword evidence="2 9" id="KW-0645">Protease</keyword>
<gene>
    <name evidence="9" type="ORF">ZOSMA_10G01750</name>
</gene>
<dbReference type="EMBL" id="LFYR01000113">
    <property type="protein sequence ID" value="KMZ75906.1"/>
    <property type="molecule type" value="Genomic_DNA"/>
</dbReference>
<dbReference type="STRING" id="29655.A0A0K9Q3Q6"/>
<dbReference type="InterPro" id="IPR051708">
    <property type="entry name" value="Plant_Aspart_Prot_A1"/>
</dbReference>
<evidence type="ECO:0000259" key="8">
    <source>
        <dbReference type="PROSITE" id="PS51767"/>
    </source>
</evidence>
<protein>
    <submittedName>
        <fullName evidence="9">Eukaryotic aspartyl protease family protein</fullName>
    </submittedName>
</protein>
<dbReference type="InterPro" id="IPR001969">
    <property type="entry name" value="Aspartic_peptidase_AS"/>
</dbReference>
<evidence type="ECO:0000256" key="2">
    <source>
        <dbReference type="ARBA" id="ARBA00022670"/>
    </source>
</evidence>
<evidence type="ECO:0000256" key="5">
    <source>
        <dbReference type="ARBA" id="ARBA00022801"/>
    </source>
</evidence>
<dbReference type="FunFam" id="2.40.70.10:FF:000016">
    <property type="entry name" value="Probable aspartic protease At2g35615"/>
    <property type="match status" value="1"/>
</dbReference>
<evidence type="ECO:0000256" key="3">
    <source>
        <dbReference type="ARBA" id="ARBA00022729"/>
    </source>
</evidence>
<evidence type="ECO:0000256" key="7">
    <source>
        <dbReference type="SAM" id="SignalP"/>
    </source>
</evidence>
<dbReference type="OrthoDB" id="2747330at2759"/>
<dbReference type="PROSITE" id="PS51767">
    <property type="entry name" value="PEPTIDASE_A1"/>
    <property type="match status" value="1"/>
</dbReference>
<feature type="chain" id="PRO_5005528503" evidence="7">
    <location>
        <begin position="23"/>
        <end position="482"/>
    </location>
</feature>
<dbReference type="GO" id="GO:0003677">
    <property type="term" value="F:DNA binding"/>
    <property type="evidence" value="ECO:0007669"/>
    <property type="project" value="UniProtKB-KW"/>
</dbReference>
<evidence type="ECO:0000256" key="4">
    <source>
        <dbReference type="ARBA" id="ARBA00022750"/>
    </source>
</evidence>
<keyword evidence="3 7" id="KW-0732">Signal</keyword>
<proteinExistence type="inferred from homology"/>
<dbReference type="InterPro" id="IPR021109">
    <property type="entry name" value="Peptidase_aspartic_dom_sf"/>
</dbReference>
<dbReference type="SUPFAM" id="SSF50630">
    <property type="entry name" value="Acid proteases"/>
    <property type="match status" value="1"/>
</dbReference>
<feature type="signal peptide" evidence="7">
    <location>
        <begin position="1"/>
        <end position="22"/>
    </location>
</feature>
<dbReference type="PANTHER" id="PTHR47967:SF60">
    <property type="entry name" value="PROTEIN ASPARTIC PROTEASE IN GUARD CELL 1-LIKE"/>
    <property type="match status" value="1"/>
</dbReference>
<dbReference type="AlphaFoldDB" id="A0A0K9Q3Q6"/>
<name>A0A0K9Q3Q6_ZOSMR</name>
<keyword evidence="5" id="KW-0378">Hydrolase</keyword>
<dbReference type="InterPro" id="IPR032861">
    <property type="entry name" value="TAXi_N"/>
</dbReference>
<keyword evidence="6" id="KW-0238">DNA-binding</keyword>
<dbReference type="PANTHER" id="PTHR47967">
    <property type="entry name" value="OS07G0603500 PROTEIN-RELATED"/>
    <property type="match status" value="1"/>
</dbReference>
<dbReference type="GO" id="GO:0004190">
    <property type="term" value="F:aspartic-type endopeptidase activity"/>
    <property type="evidence" value="ECO:0007669"/>
    <property type="project" value="UniProtKB-KW"/>
</dbReference>
<evidence type="ECO:0000313" key="9">
    <source>
        <dbReference type="EMBL" id="KMZ75906.1"/>
    </source>
</evidence>
<accession>A0A0K9Q3Q6</accession>
<dbReference type="Pfam" id="PF14543">
    <property type="entry name" value="TAXi_N"/>
    <property type="match status" value="1"/>
</dbReference>
<evidence type="ECO:0000313" key="10">
    <source>
        <dbReference type="Proteomes" id="UP000036987"/>
    </source>
</evidence>
<evidence type="ECO:0000256" key="1">
    <source>
        <dbReference type="ARBA" id="ARBA00007447"/>
    </source>
</evidence>
<dbReference type="Proteomes" id="UP000036987">
    <property type="component" value="Unassembled WGS sequence"/>
</dbReference>
<comment type="similarity">
    <text evidence="1">Belongs to the peptidase A1 family.</text>
</comment>
<dbReference type="FunFam" id="2.40.70.10:FF:000010">
    <property type="entry name" value="Aspartyl protease family protein 2"/>
    <property type="match status" value="1"/>
</dbReference>
<keyword evidence="4" id="KW-0064">Aspartyl protease</keyword>
<comment type="caution">
    <text evidence="9">The sequence shown here is derived from an EMBL/GenBank/DDBJ whole genome shotgun (WGS) entry which is preliminary data.</text>
</comment>
<dbReference type="GO" id="GO:0006508">
    <property type="term" value="P:proteolysis"/>
    <property type="evidence" value="ECO:0007669"/>
    <property type="project" value="UniProtKB-KW"/>
</dbReference>
<dbReference type="Gene3D" id="2.40.70.10">
    <property type="entry name" value="Acid Proteases"/>
    <property type="match status" value="2"/>
</dbReference>
<dbReference type="OMA" id="DSTHRCH"/>
<keyword evidence="10" id="KW-1185">Reference proteome</keyword>
<sequence length="482" mass="52220">MFTPLFFCLFLFCISPLPVVISRRHNKLATATFDVSSSLTKTIQILTTDPDVASKQALLTGQHQEDKLGNFSLNLHSRDYFFRRENIKDYRSLTLSRLRRDAARVRYISIRQNLALDKTMRAPVLSGSTQGSGEYFSRISIGQPAKSMYMVLDTGSDVTWIQCQPCYDCYQQADPIYDPTFSSTFSPIPCNSTQCMALRHPGCLNSGCLYQVSYGDGSYTVGELGTETVRFGDGDGRSVSNVAFGCGHDNEGLFVGAAGILGLGGGHLSFPSQISATDFSYCLVDRDSTATSTLEFASKTTTDLISSSTDSITAPLLRSKKSDTFYYVNVIGMSVGGHILSIPSSTFAIDEDGNGGVIIDSGTAVTRLHPDAYSQLRQAFSEGTTALPSTVGVALFDTCYDLSSRTSVDVPTIGFVFPEGKVLNLPAKNYIVPVDSLGTFCLAFAPTDQESGLSIIGNVQQQGTRVSFDLAKSRIEFTSDKC</sequence>
<organism evidence="9 10">
    <name type="scientific">Zostera marina</name>
    <name type="common">Eelgrass</name>
    <dbReference type="NCBI Taxonomy" id="29655"/>
    <lineage>
        <taxon>Eukaryota</taxon>
        <taxon>Viridiplantae</taxon>
        <taxon>Streptophyta</taxon>
        <taxon>Embryophyta</taxon>
        <taxon>Tracheophyta</taxon>
        <taxon>Spermatophyta</taxon>
        <taxon>Magnoliopsida</taxon>
        <taxon>Liliopsida</taxon>
        <taxon>Zosteraceae</taxon>
        <taxon>Zostera</taxon>
    </lineage>
</organism>